<dbReference type="EMBL" id="JYDI01000029">
    <property type="protein sequence ID" value="KRY57624.1"/>
    <property type="molecule type" value="Genomic_DNA"/>
</dbReference>
<dbReference type="Proteomes" id="UP000054653">
    <property type="component" value="Unassembled WGS sequence"/>
</dbReference>
<reference evidence="2 3" key="1">
    <citation type="submission" date="2015-01" db="EMBL/GenBank/DDBJ databases">
        <title>Evolution of Trichinella species and genotypes.</title>
        <authorList>
            <person name="Korhonen P.K."/>
            <person name="Edoardo P."/>
            <person name="Giuseppe L.R."/>
            <person name="Gasser R.B."/>
        </authorList>
    </citation>
    <scope>NUCLEOTIDE SEQUENCE [LARGE SCALE GENOMIC DNA]</scope>
    <source>
        <strain evidence="2">ISS120</strain>
    </source>
</reference>
<name>A0A0V1D8B9_TRIBR</name>
<dbReference type="AlphaFoldDB" id="A0A0V1D8B9"/>
<accession>A0A0V1D8B9</accession>
<evidence type="ECO:0000313" key="3">
    <source>
        <dbReference type="Proteomes" id="UP000054653"/>
    </source>
</evidence>
<protein>
    <submittedName>
        <fullName evidence="2">Uncharacterized protein</fullName>
    </submittedName>
</protein>
<gene>
    <name evidence="2" type="ORF">T03_11680</name>
</gene>
<evidence type="ECO:0000313" key="2">
    <source>
        <dbReference type="EMBL" id="KRY57624.1"/>
    </source>
</evidence>
<comment type="caution">
    <text evidence="2">The sequence shown here is derived from an EMBL/GenBank/DDBJ whole genome shotgun (WGS) entry which is preliminary data.</text>
</comment>
<organism evidence="2 3">
    <name type="scientific">Trichinella britovi</name>
    <name type="common">Parasitic roundworm</name>
    <dbReference type="NCBI Taxonomy" id="45882"/>
    <lineage>
        <taxon>Eukaryota</taxon>
        <taxon>Metazoa</taxon>
        <taxon>Ecdysozoa</taxon>
        <taxon>Nematoda</taxon>
        <taxon>Enoplea</taxon>
        <taxon>Dorylaimia</taxon>
        <taxon>Trichinellida</taxon>
        <taxon>Trichinellidae</taxon>
        <taxon>Trichinella</taxon>
    </lineage>
</organism>
<feature type="compositionally biased region" description="Basic residues" evidence="1">
    <location>
        <begin position="9"/>
        <end position="23"/>
    </location>
</feature>
<proteinExistence type="predicted"/>
<feature type="compositionally biased region" description="Polar residues" evidence="1">
    <location>
        <begin position="29"/>
        <end position="40"/>
    </location>
</feature>
<keyword evidence="3" id="KW-1185">Reference proteome</keyword>
<feature type="region of interest" description="Disordered" evidence="1">
    <location>
        <begin position="1"/>
        <end position="46"/>
    </location>
</feature>
<sequence length="100" mass="11362">MADLSRSKNLFRQKRKTSKHMKKLHQEQFETTQRTHSNKSAKPDTYYTTTTNTAAATILLYVTGVKVVGLRRRAHKTLTMANIYIFAPWSPLLVNPAAIG</sequence>
<evidence type="ECO:0000256" key="1">
    <source>
        <dbReference type="SAM" id="MobiDB-lite"/>
    </source>
</evidence>